<keyword evidence="1 5" id="KW-0597">Phosphoprotein</keyword>
<dbReference type="PANTHER" id="PTHR43214">
    <property type="entry name" value="TWO-COMPONENT RESPONSE REGULATOR"/>
    <property type="match status" value="1"/>
</dbReference>
<evidence type="ECO:0000256" key="4">
    <source>
        <dbReference type="ARBA" id="ARBA00023163"/>
    </source>
</evidence>
<dbReference type="Proteomes" id="UP000246005">
    <property type="component" value="Unassembled WGS sequence"/>
</dbReference>
<keyword evidence="4" id="KW-0804">Transcription</keyword>
<feature type="domain" description="Response regulatory" evidence="7">
    <location>
        <begin position="3"/>
        <end position="117"/>
    </location>
</feature>
<dbReference type="EMBL" id="QGHB01000019">
    <property type="protein sequence ID" value="PWK81162.1"/>
    <property type="molecule type" value="Genomic_DNA"/>
</dbReference>
<evidence type="ECO:0000256" key="5">
    <source>
        <dbReference type="PROSITE-ProRule" id="PRU00169"/>
    </source>
</evidence>
<reference evidence="8 9" key="1">
    <citation type="submission" date="2018-05" db="EMBL/GenBank/DDBJ databases">
        <title>Genomic Encyclopedia of Type Strains, Phase IV (KMG-IV): sequencing the most valuable type-strain genomes for metagenomic binning, comparative biology and taxonomic classification.</title>
        <authorList>
            <person name="Goeker M."/>
        </authorList>
    </citation>
    <scope>NUCLEOTIDE SEQUENCE [LARGE SCALE GENOMIC DNA]</scope>
    <source>
        <strain evidence="8 9">DSM 45480</strain>
    </source>
</reference>
<dbReference type="PROSITE" id="PS00622">
    <property type="entry name" value="HTH_LUXR_1"/>
    <property type="match status" value="1"/>
</dbReference>
<dbReference type="CDD" id="cd17535">
    <property type="entry name" value="REC_NarL-like"/>
    <property type="match status" value="1"/>
</dbReference>
<dbReference type="PRINTS" id="PR00038">
    <property type="entry name" value="HTHLUXR"/>
</dbReference>
<keyword evidence="2" id="KW-0805">Transcription regulation</keyword>
<organism evidence="8 9">
    <name type="scientific">Lentzea atacamensis</name>
    <dbReference type="NCBI Taxonomy" id="531938"/>
    <lineage>
        <taxon>Bacteria</taxon>
        <taxon>Bacillati</taxon>
        <taxon>Actinomycetota</taxon>
        <taxon>Actinomycetes</taxon>
        <taxon>Pseudonocardiales</taxon>
        <taxon>Pseudonocardiaceae</taxon>
        <taxon>Lentzea</taxon>
    </lineage>
</organism>
<gene>
    <name evidence="8" type="ORF">C8D88_11971</name>
</gene>
<dbReference type="GO" id="GO:0006355">
    <property type="term" value="P:regulation of DNA-templated transcription"/>
    <property type="evidence" value="ECO:0007669"/>
    <property type="project" value="InterPro"/>
</dbReference>
<feature type="domain" description="HTH luxR-type" evidence="6">
    <location>
        <begin position="143"/>
        <end position="208"/>
    </location>
</feature>
<dbReference type="RefSeq" id="WP_109641598.1">
    <property type="nucleotide sequence ID" value="NZ_QGHB01000019.1"/>
</dbReference>
<accession>A0A316HS66</accession>
<dbReference type="Pfam" id="PF00072">
    <property type="entry name" value="Response_reg"/>
    <property type="match status" value="1"/>
</dbReference>
<comment type="caution">
    <text evidence="8">The sequence shown here is derived from an EMBL/GenBank/DDBJ whole genome shotgun (WGS) entry which is preliminary data.</text>
</comment>
<evidence type="ECO:0000259" key="7">
    <source>
        <dbReference type="PROSITE" id="PS50110"/>
    </source>
</evidence>
<dbReference type="AlphaFoldDB" id="A0A316HS66"/>
<protein>
    <submittedName>
        <fullName evidence="8">LuxR family two component transcriptional regulator</fullName>
    </submittedName>
</protein>
<dbReference type="Pfam" id="PF00196">
    <property type="entry name" value="GerE"/>
    <property type="match status" value="1"/>
</dbReference>
<dbReference type="InterPro" id="IPR039420">
    <property type="entry name" value="WalR-like"/>
</dbReference>
<dbReference type="SUPFAM" id="SSF46894">
    <property type="entry name" value="C-terminal effector domain of the bipartite response regulators"/>
    <property type="match status" value="1"/>
</dbReference>
<evidence type="ECO:0000256" key="2">
    <source>
        <dbReference type="ARBA" id="ARBA00023015"/>
    </source>
</evidence>
<name>A0A316HS66_9PSEU</name>
<evidence type="ECO:0000313" key="8">
    <source>
        <dbReference type="EMBL" id="PWK81162.1"/>
    </source>
</evidence>
<evidence type="ECO:0000313" key="9">
    <source>
        <dbReference type="Proteomes" id="UP000246005"/>
    </source>
</evidence>
<dbReference type="SMART" id="SM00448">
    <property type="entry name" value="REC"/>
    <property type="match status" value="1"/>
</dbReference>
<dbReference type="InterPro" id="IPR011006">
    <property type="entry name" value="CheY-like_superfamily"/>
</dbReference>
<evidence type="ECO:0000259" key="6">
    <source>
        <dbReference type="PROSITE" id="PS50043"/>
    </source>
</evidence>
<dbReference type="PROSITE" id="PS50110">
    <property type="entry name" value="RESPONSE_REGULATORY"/>
    <property type="match status" value="1"/>
</dbReference>
<feature type="modified residue" description="4-aspartylphosphate" evidence="5">
    <location>
        <position position="54"/>
    </location>
</feature>
<dbReference type="GO" id="GO:0003677">
    <property type="term" value="F:DNA binding"/>
    <property type="evidence" value="ECO:0007669"/>
    <property type="project" value="UniProtKB-KW"/>
</dbReference>
<dbReference type="InterPro" id="IPR058245">
    <property type="entry name" value="NreC/VraR/RcsB-like_REC"/>
</dbReference>
<dbReference type="InterPro" id="IPR001789">
    <property type="entry name" value="Sig_transdc_resp-reg_receiver"/>
</dbReference>
<dbReference type="PROSITE" id="PS50043">
    <property type="entry name" value="HTH_LUXR_2"/>
    <property type="match status" value="1"/>
</dbReference>
<proteinExistence type="predicted"/>
<keyword evidence="3" id="KW-0238">DNA-binding</keyword>
<dbReference type="Gene3D" id="3.40.50.2300">
    <property type="match status" value="1"/>
</dbReference>
<dbReference type="GO" id="GO:0000160">
    <property type="term" value="P:phosphorelay signal transduction system"/>
    <property type="evidence" value="ECO:0007669"/>
    <property type="project" value="InterPro"/>
</dbReference>
<dbReference type="SUPFAM" id="SSF52172">
    <property type="entry name" value="CheY-like"/>
    <property type="match status" value="1"/>
</dbReference>
<sequence>MIRVLLADDEAMVRAGVRAILGSDQALEVVAEASDGLEAIDLALRHRPDVVLLDIRMPRLDGLEAARELARLGFGVAMLTTFNDDGYLEQALDGGARGFLLKSGDPRELIAGVHALASGGAYLAPKVAARMITRFRGGRVGEARSRVESLTSRERDVLALLGEGLSNAQIARRLDLVEGTVKGHVSAILTRLGAQNRVQAAIVAHEAGLISTGSGQDLRRP</sequence>
<evidence type="ECO:0000256" key="3">
    <source>
        <dbReference type="ARBA" id="ARBA00023125"/>
    </source>
</evidence>
<evidence type="ECO:0000256" key="1">
    <source>
        <dbReference type="ARBA" id="ARBA00022553"/>
    </source>
</evidence>
<dbReference type="SMART" id="SM00421">
    <property type="entry name" value="HTH_LUXR"/>
    <property type="match status" value="1"/>
</dbReference>
<dbReference type="InterPro" id="IPR000792">
    <property type="entry name" value="Tscrpt_reg_LuxR_C"/>
</dbReference>
<dbReference type="PANTHER" id="PTHR43214:SF24">
    <property type="entry name" value="TRANSCRIPTIONAL REGULATORY PROTEIN NARL-RELATED"/>
    <property type="match status" value="1"/>
</dbReference>
<dbReference type="CDD" id="cd06170">
    <property type="entry name" value="LuxR_C_like"/>
    <property type="match status" value="1"/>
</dbReference>
<dbReference type="InterPro" id="IPR016032">
    <property type="entry name" value="Sig_transdc_resp-reg_C-effctor"/>
</dbReference>